<dbReference type="Proteomes" id="UP000887013">
    <property type="component" value="Unassembled WGS sequence"/>
</dbReference>
<gene>
    <name evidence="1" type="ORF">NPIL_590001</name>
</gene>
<name>A0A8X6T2L5_NEPPI</name>
<organism evidence="1 2">
    <name type="scientific">Nephila pilipes</name>
    <name type="common">Giant wood spider</name>
    <name type="synonym">Nephila maculata</name>
    <dbReference type="NCBI Taxonomy" id="299642"/>
    <lineage>
        <taxon>Eukaryota</taxon>
        <taxon>Metazoa</taxon>
        <taxon>Ecdysozoa</taxon>
        <taxon>Arthropoda</taxon>
        <taxon>Chelicerata</taxon>
        <taxon>Arachnida</taxon>
        <taxon>Araneae</taxon>
        <taxon>Araneomorphae</taxon>
        <taxon>Entelegynae</taxon>
        <taxon>Araneoidea</taxon>
        <taxon>Nephilidae</taxon>
        <taxon>Nephila</taxon>
    </lineage>
</organism>
<comment type="caution">
    <text evidence="1">The sequence shown here is derived from an EMBL/GenBank/DDBJ whole genome shotgun (WGS) entry which is preliminary data.</text>
</comment>
<dbReference type="EMBL" id="BMAW01001120">
    <property type="protein sequence ID" value="GFS72658.1"/>
    <property type="molecule type" value="Genomic_DNA"/>
</dbReference>
<protein>
    <submittedName>
        <fullName evidence="1">Uncharacterized protein</fullName>
    </submittedName>
</protein>
<proteinExistence type="predicted"/>
<dbReference type="AlphaFoldDB" id="A0A8X6T2L5"/>
<keyword evidence="2" id="KW-1185">Reference proteome</keyword>
<accession>A0A8X6T2L5</accession>
<evidence type="ECO:0000313" key="1">
    <source>
        <dbReference type="EMBL" id="GFS72658.1"/>
    </source>
</evidence>
<dbReference type="OrthoDB" id="8065733at2759"/>
<reference evidence="1" key="1">
    <citation type="submission" date="2020-08" db="EMBL/GenBank/DDBJ databases">
        <title>Multicomponent nature underlies the extraordinary mechanical properties of spider dragline silk.</title>
        <authorList>
            <person name="Kono N."/>
            <person name="Nakamura H."/>
            <person name="Mori M."/>
            <person name="Yoshida Y."/>
            <person name="Ohtoshi R."/>
            <person name="Malay A.D."/>
            <person name="Moran D.A.P."/>
            <person name="Tomita M."/>
            <person name="Numata K."/>
            <person name="Arakawa K."/>
        </authorList>
    </citation>
    <scope>NUCLEOTIDE SEQUENCE</scope>
</reference>
<sequence>MLDSYLYVDDAISGADDISQALKISKDADTIMKDASMKLCKWNSNDQTLMKTWEYENLETHPCYSLGKQLSNSTIKSFMDTMECHPRLFRN</sequence>
<evidence type="ECO:0000313" key="2">
    <source>
        <dbReference type="Proteomes" id="UP000887013"/>
    </source>
</evidence>